<evidence type="ECO:0000313" key="2">
    <source>
        <dbReference type="Proteomes" id="UP001634393"/>
    </source>
</evidence>
<comment type="caution">
    <text evidence="1">The sequence shown here is derived from an EMBL/GenBank/DDBJ whole genome shotgun (WGS) entry which is preliminary data.</text>
</comment>
<dbReference type="EMBL" id="JBJXBP010000005">
    <property type="protein sequence ID" value="KAL3828083.1"/>
    <property type="molecule type" value="Genomic_DNA"/>
</dbReference>
<name>A0ABD3SUD2_9LAMI</name>
<sequence>MGPVCLGKKGSIRTQTSEKIDAKRIDQRTTIVGVRFCLPISPLRNG</sequence>
<reference evidence="1 2" key="1">
    <citation type="submission" date="2024-12" db="EMBL/GenBank/DDBJ databases">
        <title>The unique morphological basis and parallel evolutionary history of personate flowers in Penstemon.</title>
        <authorList>
            <person name="Depatie T.H."/>
            <person name="Wessinger C.A."/>
        </authorList>
    </citation>
    <scope>NUCLEOTIDE SEQUENCE [LARGE SCALE GENOMIC DNA]</scope>
    <source>
        <strain evidence="1">WTNN_2</strain>
        <tissue evidence="1">Leaf</tissue>
    </source>
</reference>
<protein>
    <submittedName>
        <fullName evidence="1">Uncharacterized protein</fullName>
    </submittedName>
</protein>
<proteinExistence type="predicted"/>
<evidence type="ECO:0000313" key="1">
    <source>
        <dbReference type="EMBL" id="KAL3828083.1"/>
    </source>
</evidence>
<gene>
    <name evidence="1" type="ORF">ACJIZ3_016885</name>
</gene>
<organism evidence="1 2">
    <name type="scientific">Penstemon smallii</name>
    <dbReference type="NCBI Taxonomy" id="265156"/>
    <lineage>
        <taxon>Eukaryota</taxon>
        <taxon>Viridiplantae</taxon>
        <taxon>Streptophyta</taxon>
        <taxon>Embryophyta</taxon>
        <taxon>Tracheophyta</taxon>
        <taxon>Spermatophyta</taxon>
        <taxon>Magnoliopsida</taxon>
        <taxon>eudicotyledons</taxon>
        <taxon>Gunneridae</taxon>
        <taxon>Pentapetalae</taxon>
        <taxon>asterids</taxon>
        <taxon>lamiids</taxon>
        <taxon>Lamiales</taxon>
        <taxon>Plantaginaceae</taxon>
        <taxon>Cheloneae</taxon>
        <taxon>Penstemon</taxon>
    </lineage>
</organism>
<accession>A0ABD3SUD2</accession>
<dbReference type="Proteomes" id="UP001634393">
    <property type="component" value="Unassembled WGS sequence"/>
</dbReference>
<dbReference type="AlphaFoldDB" id="A0ABD3SUD2"/>
<keyword evidence="2" id="KW-1185">Reference proteome</keyword>